<evidence type="ECO:0000313" key="3">
    <source>
        <dbReference type="Proteomes" id="UP000265643"/>
    </source>
</evidence>
<protein>
    <submittedName>
        <fullName evidence="2">Uncharacterized protein</fullName>
    </submittedName>
</protein>
<feature type="coiled-coil region" evidence="1">
    <location>
        <begin position="32"/>
        <end position="59"/>
    </location>
</feature>
<keyword evidence="1" id="KW-0175">Coiled coil</keyword>
<dbReference type="RefSeq" id="WP_170141727.1">
    <property type="nucleotide sequence ID" value="NZ_BHGK01000001.1"/>
</dbReference>
<evidence type="ECO:0000313" key="2">
    <source>
        <dbReference type="EMBL" id="GCA68077.1"/>
    </source>
</evidence>
<comment type="caution">
    <text evidence="2">The sequence shown here is derived from an EMBL/GenBank/DDBJ whole genome shotgun (WGS) entry which is preliminary data.</text>
</comment>
<dbReference type="EMBL" id="BHGK01000001">
    <property type="protein sequence ID" value="GCA68077.1"/>
    <property type="molecule type" value="Genomic_DNA"/>
</dbReference>
<accession>A0A391P3P3</accession>
<sequence>MWSINEDEYWERRREEYEKVPKDWKPEPVEELVTLDDELEDLEKEYGCKLEDLDETDIEDIVYRLCGEYPLSAEYDPVLIAILYKVDPDWR</sequence>
<dbReference type="Proteomes" id="UP000265643">
    <property type="component" value="Unassembled WGS sequence"/>
</dbReference>
<organism evidence="2 3">
    <name type="scientific">Mediterraneibacter butyricigenes</name>
    <dbReference type="NCBI Taxonomy" id="2316025"/>
    <lineage>
        <taxon>Bacteria</taxon>
        <taxon>Bacillati</taxon>
        <taxon>Bacillota</taxon>
        <taxon>Clostridia</taxon>
        <taxon>Lachnospirales</taxon>
        <taxon>Lachnospiraceae</taxon>
        <taxon>Mediterraneibacter</taxon>
    </lineage>
</organism>
<name>A0A391P3P3_9FIRM</name>
<evidence type="ECO:0000256" key="1">
    <source>
        <dbReference type="SAM" id="Coils"/>
    </source>
</evidence>
<keyword evidence="3" id="KW-1185">Reference proteome</keyword>
<gene>
    <name evidence="2" type="ORF">KGMB01110_25130</name>
</gene>
<reference evidence="3" key="1">
    <citation type="submission" date="2018-09" db="EMBL/GenBank/DDBJ databases">
        <title>Draft Genome Sequence of Mediterraneibacter sp. KCTC 15684.</title>
        <authorList>
            <person name="Kim J.S."/>
            <person name="Han K.I."/>
            <person name="Suh M.K."/>
            <person name="Lee K.C."/>
            <person name="Eom M.K."/>
            <person name="Lee J.H."/>
            <person name="Park S.H."/>
            <person name="Kang S.W."/>
            <person name="Park J.E."/>
            <person name="Oh B.S."/>
            <person name="Yu S.Y."/>
            <person name="Choi S.H."/>
            <person name="Lee D.H."/>
            <person name="Yoon H."/>
            <person name="Kim B."/>
            <person name="Yang S.J."/>
            <person name="Lee J.S."/>
        </authorList>
    </citation>
    <scope>NUCLEOTIDE SEQUENCE [LARGE SCALE GENOMIC DNA]</scope>
    <source>
        <strain evidence="3">KCTC 15684</strain>
    </source>
</reference>
<dbReference type="AlphaFoldDB" id="A0A391P3P3"/>
<proteinExistence type="predicted"/>